<dbReference type="OrthoDB" id="2831558at2759"/>
<gene>
    <name evidence="5" type="ORF">SPI_07893</name>
</gene>
<comment type="caution">
    <text evidence="5">The sequence shown here is derived from an EMBL/GenBank/DDBJ whole genome shotgun (WGS) entry which is preliminary data.</text>
</comment>
<keyword evidence="5" id="KW-0808">Transferase</keyword>
<evidence type="ECO:0000313" key="6">
    <source>
        <dbReference type="Proteomes" id="UP000076874"/>
    </source>
</evidence>
<feature type="domain" description="Aminoglycoside phosphotransferase" evidence="4">
    <location>
        <begin position="103"/>
        <end position="317"/>
    </location>
</feature>
<evidence type="ECO:0000313" key="5">
    <source>
        <dbReference type="EMBL" id="OAA56282.1"/>
    </source>
</evidence>
<organism evidence="5 6">
    <name type="scientific">Niveomyces insectorum RCEF 264</name>
    <dbReference type="NCBI Taxonomy" id="1081102"/>
    <lineage>
        <taxon>Eukaryota</taxon>
        <taxon>Fungi</taxon>
        <taxon>Dikarya</taxon>
        <taxon>Ascomycota</taxon>
        <taxon>Pezizomycotina</taxon>
        <taxon>Sordariomycetes</taxon>
        <taxon>Hypocreomycetidae</taxon>
        <taxon>Hypocreales</taxon>
        <taxon>Cordycipitaceae</taxon>
        <taxon>Niveomyces</taxon>
    </lineage>
</organism>
<keyword evidence="6" id="KW-1185">Reference proteome</keyword>
<protein>
    <recommendedName>
        <fullName evidence="1">non-specific serine/threonine protein kinase</fullName>
        <ecNumber evidence="1">2.7.11.1</ecNumber>
    </recommendedName>
</protein>
<dbReference type="Proteomes" id="UP000076874">
    <property type="component" value="Unassembled WGS sequence"/>
</dbReference>
<comment type="catalytic activity">
    <reaction evidence="2">
        <text>L-threonyl-[protein] + ATP = O-phospho-L-threonyl-[protein] + ADP + H(+)</text>
        <dbReference type="Rhea" id="RHEA:46608"/>
        <dbReference type="Rhea" id="RHEA-COMP:11060"/>
        <dbReference type="Rhea" id="RHEA-COMP:11605"/>
        <dbReference type="ChEBI" id="CHEBI:15378"/>
        <dbReference type="ChEBI" id="CHEBI:30013"/>
        <dbReference type="ChEBI" id="CHEBI:30616"/>
        <dbReference type="ChEBI" id="CHEBI:61977"/>
        <dbReference type="ChEBI" id="CHEBI:456216"/>
        <dbReference type="EC" id="2.7.11.1"/>
    </reaction>
</comment>
<dbReference type="Pfam" id="PF01636">
    <property type="entry name" value="APH"/>
    <property type="match status" value="1"/>
</dbReference>
<name>A0A167P4L5_9HYPO</name>
<dbReference type="AlphaFoldDB" id="A0A167P4L5"/>
<evidence type="ECO:0000256" key="3">
    <source>
        <dbReference type="ARBA" id="ARBA00048679"/>
    </source>
</evidence>
<sequence length="429" mass="46983">MSAGVNEAGYERRLAVVEKTLHGLGLEPSNISPLAYIENYPYQFNNYLYKVELATPASHSSFPGIQPGTTKAPPSGVSSLVFKLSNVAVEPNNVNRVENDVAVQHLVCQSMSQRGLPPLIPPVYAWSPSMATEPVDEAGFGWILSELKSGVDLDSEFKSLAFEDKEQVLDQIAAVLAAIQAARLPASVTKFGTLTFDGNGQIVGGEEPTRRGKPVDSYGEWMLGRLRRAFLAAAQSSVIQGWERNDIHARIETFLTGGALRDALAGVDGHQKGIIHGDFTTNNMLFDKETKKLTAVLDFDWAYISNPFEEFIFALGDLGCNVRLGHDKISEAILLGDFSTPPVDLDEASTGRWEISKAWNSAMTKQGVASPANIKGADKIRDLMQLHTLLCPHQLGDENIVKKMDEKKTNEILTKTETDLVEWLEKHGC</sequence>
<dbReference type="GO" id="GO:0004674">
    <property type="term" value="F:protein serine/threonine kinase activity"/>
    <property type="evidence" value="ECO:0007669"/>
    <property type="project" value="UniProtKB-EC"/>
</dbReference>
<reference evidence="5 6" key="1">
    <citation type="journal article" date="2016" name="Genome Biol. Evol.">
        <title>Divergent and convergent evolution of fungal pathogenicity.</title>
        <authorList>
            <person name="Shang Y."/>
            <person name="Xiao G."/>
            <person name="Zheng P."/>
            <person name="Cen K."/>
            <person name="Zhan S."/>
            <person name="Wang C."/>
        </authorList>
    </citation>
    <scope>NUCLEOTIDE SEQUENCE [LARGE SCALE GENOMIC DNA]</scope>
    <source>
        <strain evidence="5 6">RCEF 264</strain>
    </source>
</reference>
<evidence type="ECO:0000256" key="2">
    <source>
        <dbReference type="ARBA" id="ARBA00047899"/>
    </source>
</evidence>
<dbReference type="EMBL" id="AZHD01000017">
    <property type="protein sequence ID" value="OAA56282.1"/>
    <property type="molecule type" value="Genomic_DNA"/>
</dbReference>
<dbReference type="Gene3D" id="3.90.1200.10">
    <property type="match status" value="1"/>
</dbReference>
<evidence type="ECO:0000259" key="4">
    <source>
        <dbReference type="Pfam" id="PF01636"/>
    </source>
</evidence>
<dbReference type="InterPro" id="IPR008266">
    <property type="entry name" value="Tyr_kinase_AS"/>
</dbReference>
<dbReference type="InterPro" id="IPR051678">
    <property type="entry name" value="AGP_Transferase"/>
</dbReference>
<dbReference type="STRING" id="1081102.A0A167P4L5"/>
<dbReference type="EC" id="2.7.11.1" evidence="1"/>
<proteinExistence type="predicted"/>
<dbReference type="PANTHER" id="PTHR21310">
    <property type="entry name" value="AMINOGLYCOSIDE PHOSPHOTRANSFERASE-RELATED-RELATED"/>
    <property type="match status" value="1"/>
</dbReference>
<dbReference type="PROSITE" id="PS00109">
    <property type="entry name" value="PROTEIN_KINASE_TYR"/>
    <property type="match status" value="1"/>
</dbReference>
<accession>A0A167P4L5</accession>
<dbReference type="InterPro" id="IPR002575">
    <property type="entry name" value="Aminoglycoside_PTrfase"/>
</dbReference>
<evidence type="ECO:0000256" key="1">
    <source>
        <dbReference type="ARBA" id="ARBA00012513"/>
    </source>
</evidence>
<dbReference type="InterPro" id="IPR011009">
    <property type="entry name" value="Kinase-like_dom_sf"/>
</dbReference>
<comment type="catalytic activity">
    <reaction evidence="3">
        <text>L-seryl-[protein] + ATP = O-phospho-L-seryl-[protein] + ADP + H(+)</text>
        <dbReference type="Rhea" id="RHEA:17989"/>
        <dbReference type="Rhea" id="RHEA-COMP:9863"/>
        <dbReference type="Rhea" id="RHEA-COMP:11604"/>
        <dbReference type="ChEBI" id="CHEBI:15378"/>
        <dbReference type="ChEBI" id="CHEBI:29999"/>
        <dbReference type="ChEBI" id="CHEBI:30616"/>
        <dbReference type="ChEBI" id="CHEBI:83421"/>
        <dbReference type="ChEBI" id="CHEBI:456216"/>
        <dbReference type="EC" id="2.7.11.1"/>
    </reaction>
</comment>
<dbReference type="SUPFAM" id="SSF56112">
    <property type="entry name" value="Protein kinase-like (PK-like)"/>
    <property type="match status" value="1"/>
</dbReference>